<feature type="domain" description="Histidine kinase" evidence="5">
    <location>
        <begin position="824"/>
        <end position="1011"/>
    </location>
</feature>
<sequence>MLINKCTSSLPGWILLFTLFLPPIVFGQSGIGQFMNYGVEDGLCEAICSGISQDNRGFYWISTRGGISRFDGTHFKSYYPSELLGDKQVLDNSRVFFEISPNRMFVTLGNGQAFILNCISQEFVPVKSLQDRFCMNIKRMPQNQFLVSSTDTVFILDASLKVEESIVPPLKQKGFGIHMEMLDNFRYLVSSPKEFFIFDFRTRHFQSFKPELPQDGLFNTGYELSYVDRLHKRIYFLNFFKGLIETDYQGKQLFNWNSQMLQKDLCGLLNQIIPDPDNKQMVWVSGNNGIAHLNLISRQATAFRPDPIIPFSLACGSVTGLFVDRDQNLWATTYKGVSVLNKNSTLIDEWDLQTSPDAPLMSMCRISEHELLAVKFGTGVYRISDKSSHFEPFHEKELKDSWFVFRDGDRLVHGGRGTVLKMVNLRSDHISDLTFLKPYFKQSELVCLGFVSSTGDWWFSGNMGGGLVRYNPVSKQVVHFSRNQKSFSGSYFTSCSEAPNGDIWFSSNKTMVLTHWIKASDRFEEIDFGKIFEKQYQSIIQSLAADIQGNIWIGFEGTGLVCYHVQSGKTDFYANKQGIPSNYVYNLVFDDRQRLWVGTRKGLACLGTDRKTVQYFGLANGFPSEHFDQSSWFDADEGKLWIASDNYLLRFFPDQLLKTENRKLQIFLDEFLVSNQKQVLDSEKMYDFRPDQNTIQFTFSTLNPLGKQQIEYSYLLEGSDEKWISLGTNSSVIFPTLPSGTYRFHLRAKIPGTKKWSYLKDPVRFEIATPWFRSWWFKAVVILVSAILIFLVTRIYFQRKIEKQRAILERQRAVQNERDRIAYDMHDDLGSGLTKISYLSKEAIRKDANRAELDRINETSVELVKNMSELIWAMKVENDSLADLMSYLRHYAMEYFETSRIAVQMELEEFEEDRQISGEIRRQVFLIFKEALHNIVKHAQTERVLISIRVKERLSIRIIDYGTGMKPEAERNRSGNGMKTMLERTRRLKGKMELKNSENGVELNFEIPLQN</sequence>
<evidence type="ECO:0000259" key="5">
    <source>
        <dbReference type="PROSITE" id="PS50109"/>
    </source>
</evidence>
<dbReference type="InterPro" id="IPR036890">
    <property type="entry name" value="HATPase_C_sf"/>
</dbReference>
<dbReference type="Gene3D" id="3.30.565.10">
    <property type="entry name" value="Histidine kinase-like ATPase, C-terminal domain"/>
    <property type="match status" value="1"/>
</dbReference>
<protein>
    <recommendedName>
        <fullName evidence="5">Histidine kinase domain-containing protein</fullName>
    </recommendedName>
</protein>
<dbReference type="Gene3D" id="2.60.40.10">
    <property type="entry name" value="Immunoglobulins"/>
    <property type="match status" value="1"/>
</dbReference>
<dbReference type="RefSeq" id="WP_144331708.1">
    <property type="nucleotide sequence ID" value="NZ_VLPL01000001.1"/>
</dbReference>
<evidence type="ECO:0000313" key="6">
    <source>
        <dbReference type="EMBL" id="TSJ48173.1"/>
    </source>
</evidence>
<dbReference type="Gene3D" id="1.20.5.1930">
    <property type="match status" value="1"/>
</dbReference>
<keyword evidence="1" id="KW-0808">Transferase</keyword>
<dbReference type="GO" id="GO:0046983">
    <property type="term" value="F:protein dimerization activity"/>
    <property type="evidence" value="ECO:0007669"/>
    <property type="project" value="InterPro"/>
</dbReference>
<dbReference type="Pfam" id="PF07730">
    <property type="entry name" value="HisKA_3"/>
    <property type="match status" value="1"/>
</dbReference>
<organism evidence="6 7">
    <name type="scientific">Fluviicola chungangensis</name>
    <dbReference type="NCBI Taxonomy" id="2597671"/>
    <lineage>
        <taxon>Bacteria</taxon>
        <taxon>Pseudomonadati</taxon>
        <taxon>Bacteroidota</taxon>
        <taxon>Flavobacteriia</taxon>
        <taxon>Flavobacteriales</taxon>
        <taxon>Crocinitomicaceae</taxon>
        <taxon>Fluviicola</taxon>
    </lineage>
</organism>
<dbReference type="GO" id="GO:0000155">
    <property type="term" value="F:phosphorelay sensor kinase activity"/>
    <property type="evidence" value="ECO:0007669"/>
    <property type="project" value="InterPro"/>
</dbReference>
<name>A0A556N7V6_9FLAO</name>
<dbReference type="EMBL" id="VLPL01000001">
    <property type="protein sequence ID" value="TSJ48173.1"/>
    <property type="molecule type" value="Genomic_DNA"/>
</dbReference>
<keyword evidence="2" id="KW-0418">Kinase</keyword>
<evidence type="ECO:0000256" key="1">
    <source>
        <dbReference type="ARBA" id="ARBA00022679"/>
    </source>
</evidence>
<dbReference type="Pfam" id="PF07494">
    <property type="entry name" value="Reg_prop"/>
    <property type="match status" value="1"/>
</dbReference>
<dbReference type="InterPro" id="IPR011044">
    <property type="entry name" value="Quino_amine_DH_bsu"/>
</dbReference>
<reference evidence="6 7" key="1">
    <citation type="submission" date="2019-07" db="EMBL/GenBank/DDBJ databases">
        <authorList>
            <person name="Huq M.A."/>
        </authorList>
    </citation>
    <scope>NUCLEOTIDE SEQUENCE [LARGE SCALE GENOMIC DNA]</scope>
    <source>
        <strain evidence="6 7">MAH-3</strain>
    </source>
</reference>
<evidence type="ECO:0000256" key="3">
    <source>
        <dbReference type="ARBA" id="ARBA00023012"/>
    </source>
</evidence>
<keyword evidence="4" id="KW-0812">Transmembrane</keyword>
<dbReference type="OrthoDB" id="9778366at2"/>
<accession>A0A556N7V6</accession>
<dbReference type="InterPro" id="IPR011123">
    <property type="entry name" value="Y_Y_Y"/>
</dbReference>
<dbReference type="PROSITE" id="PS50109">
    <property type="entry name" value="HIS_KIN"/>
    <property type="match status" value="1"/>
</dbReference>
<dbReference type="InterPro" id="IPR003594">
    <property type="entry name" value="HATPase_dom"/>
</dbReference>
<dbReference type="PANTHER" id="PTHR24421">
    <property type="entry name" value="NITRATE/NITRITE SENSOR PROTEIN NARX-RELATED"/>
    <property type="match status" value="1"/>
</dbReference>
<dbReference type="AlphaFoldDB" id="A0A556N7V6"/>
<dbReference type="Pfam" id="PF07495">
    <property type="entry name" value="Y_Y_Y"/>
    <property type="match status" value="1"/>
</dbReference>
<dbReference type="Proteomes" id="UP000316008">
    <property type="component" value="Unassembled WGS sequence"/>
</dbReference>
<dbReference type="Pfam" id="PF02518">
    <property type="entry name" value="HATPase_c"/>
    <property type="match status" value="1"/>
</dbReference>
<gene>
    <name evidence="6" type="ORF">FO442_03280</name>
</gene>
<evidence type="ECO:0000313" key="7">
    <source>
        <dbReference type="Proteomes" id="UP000316008"/>
    </source>
</evidence>
<dbReference type="InterPro" id="IPR011712">
    <property type="entry name" value="Sig_transdc_His_kin_sub3_dim/P"/>
</dbReference>
<dbReference type="SUPFAM" id="SSF55874">
    <property type="entry name" value="ATPase domain of HSP90 chaperone/DNA topoisomerase II/histidine kinase"/>
    <property type="match status" value="1"/>
</dbReference>
<dbReference type="InterPro" id="IPR011110">
    <property type="entry name" value="Reg_prop"/>
</dbReference>
<proteinExistence type="predicted"/>
<evidence type="ECO:0000256" key="4">
    <source>
        <dbReference type="SAM" id="Phobius"/>
    </source>
</evidence>
<comment type="caution">
    <text evidence="6">The sequence shown here is derived from an EMBL/GenBank/DDBJ whole genome shotgun (WGS) entry which is preliminary data.</text>
</comment>
<dbReference type="CDD" id="cd16917">
    <property type="entry name" value="HATPase_UhpB-NarQ-NarX-like"/>
    <property type="match status" value="1"/>
</dbReference>
<evidence type="ECO:0000256" key="2">
    <source>
        <dbReference type="ARBA" id="ARBA00022777"/>
    </source>
</evidence>
<dbReference type="InterPro" id="IPR013783">
    <property type="entry name" value="Ig-like_fold"/>
</dbReference>
<dbReference type="SUPFAM" id="SSF50969">
    <property type="entry name" value="YVTN repeat-like/Quinoprotein amine dehydrogenase"/>
    <property type="match status" value="1"/>
</dbReference>
<dbReference type="InterPro" id="IPR050482">
    <property type="entry name" value="Sensor_HK_TwoCompSys"/>
</dbReference>
<dbReference type="InterPro" id="IPR015943">
    <property type="entry name" value="WD40/YVTN_repeat-like_dom_sf"/>
</dbReference>
<keyword evidence="4" id="KW-1133">Transmembrane helix</keyword>
<keyword evidence="3" id="KW-0902">Two-component regulatory system</keyword>
<feature type="transmembrane region" description="Helical" evidence="4">
    <location>
        <begin position="775"/>
        <end position="797"/>
    </location>
</feature>
<dbReference type="GO" id="GO:0016020">
    <property type="term" value="C:membrane"/>
    <property type="evidence" value="ECO:0007669"/>
    <property type="project" value="InterPro"/>
</dbReference>
<dbReference type="SUPFAM" id="SSF63829">
    <property type="entry name" value="Calcium-dependent phosphotriesterase"/>
    <property type="match status" value="1"/>
</dbReference>
<dbReference type="Gene3D" id="2.130.10.10">
    <property type="entry name" value="YVTN repeat-like/Quinoprotein amine dehydrogenase"/>
    <property type="match status" value="2"/>
</dbReference>
<keyword evidence="7" id="KW-1185">Reference proteome</keyword>
<keyword evidence="4" id="KW-0472">Membrane</keyword>
<dbReference type="InterPro" id="IPR005467">
    <property type="entry name" value="His_kinase_dom"/>
</dbReference>